<reference evidence="4 5" key="1">
    <citation type="submission" date="2015-12" db="EMBL/GenBank/DDBJ databases">
        <title>A stable core within a dynamic pangenome in Sulfolobus acidocaldarius.</title>
        <authorList>
            <person name="Anderson R."/>
            <person name="Kouris A."/>
            <person name="Seward C."/>
            <person name="Campbell K."/>
            <person name="Whitaker R."/>
        </authorList>
    </citation>
    <scope>NUCLEOTIDE SEQUENCE [LARGE SCALE GENOMIC DNA]</scope>
    <source>
        <strain evidence="2 5">GG12-C01-09</strain>
        <strain evidence="3 4">NG05B_CO5_07</strain>
    </source>
</reference>
<accession>A0A0U3GPB1</accession>
<dbReference type="Proteomes" id="UP000065473">
    <property type="component" value="Chromosome"/>
</dbReference>
<dbReference type="EMBL" id="CP013695">
    <property type="protein sequence ID" value="ALU30830.1"/>
    <property type="molecule type" value="Genomic_DNA"/>
</dbReference>
<protein>
    <recommendedName>
        <fullName evidence="6">Thermopsin</fullName>
    </recommendedName>
</protein>
<dbReference type="EMBL" id="CP013694">
    <property type="protein sequence ID" value="ALU30136.1"/>
    <property type="molecule type" value="Genomic_DNA"/>
</dbReference>
<sequence length="522" mass="56635">MNDFLTLFHLALIMPYNTSILRVLMTVFLLVPILSIPLLTLQHPISASTSQNNTFKVMYQDYSSMLRTSPAGTKYTYSEVTYNMTADNSTTKTISYDSYTYDVNVGSLQTFSGTITVSVSNFNITVNSEIPQLARVILEEPNLDEELVWAGFTNGTASITGLAYFNSSAKLILEFLNGTGFSNVTFDINRQQNSYSQTVSLQLQKVTLNLSGSFSFTTTIESSHPKRYSQVEFHYNGLNGEANYNATLAYFQGSYVPAMVWTTSTQGQFSTPSISFQAQGYFTGIEFLGVNGTLAGYVSTSYVSTVASSSLSILSGGIDGVSGSVKVIVNPQAQYGSPKVVTKVMVSGNPVIVVVTNNGVMSTANVDLSRNVENGRVLVDLDVNGNGQYVLVFPNSSSAYVRLVVPQSVNVQNVTINGKSYESQVVSINATGYVVFNVSLLKNETVAVFAKNGNSLTQVNSNDYFVDNGKVVVLVDPANTYYVVYGYSPSPLTSGSTMYIIIGIIVAIIVIIAVVLLTRRRK</sequence>
<keyword evidence="1" id="KW-0472">Membrane</keyword>
<keyword evidence="1" id="KW-1133">Transmembrane helix</keyword>
<feature type="transmembrane region" description="Helical" evidence="1">
    <location>
        <begin position="20"/>
        <end position="41"/>
    </location>
</feature>
<gene>
    <name evidence="2" type="ORF">ATY89_09445</name>
    <name evidence="3" type="ORF">ATZ20_00855</name>
</gene>
<feature type="transmembrane region" description="Helical" evidence="1">
    <location>
        <begin position="498"/>
        <end position="517"/>
    </location>
</feature>
<evidence type="ECO:0000313" key="2">
    <source>
        <dbReference type="EMBL" id="ALU30136.1"/>
    </source>
</evidence>
<dbReference type="Proteomes" id="UP000060043">
    <property type="component" value="Chromosome"/>
</dbReference>
<dbReference type="PaxDb" id="1435377-SUSAZ_08260"/>
<organism evidence="2 5">
    <name type="scientific">Sulfolobus acidocaldarius</name>
    <dbReference type="NCBI Taxonomy" id="2285"/>
    <lineage>
        <taxon>Archaea</taxon>
        <taxon>Thermoproteota</taxon>
        <taxon>Thermoprotei</taxon>
        <taxon>Sulfolobales</taxon>
        <taxon>Sulfolobaceae</taxon>
        <taxon>Sulfolobus</taxon>
    </lineage>
</organism>
<proteinExistence type="predicted"/>
<evidence type="ECO:0000313" key="4">
    <source>
        <dbReference type="Proteomes" id="UP000060043"/>
    </source>
</evidence>
<name>A0A0U3GPB1_9CREN</name>
<evidence type="ECO:0000313" key="3">
    <source>
        <dbReference type="EMBL" id="ALU30830.1"/>
    </source>
</evidence>
<evidence type="ECO:0008006" key="6">
    <source>
        <dbReference type="Google" id="ProtNLM"/>
    </source>
</evidence>
<evidence type="ECO:0000313" key="5">
    <source>
        <dbReference type="Proteomes" id="UP000065473"/>
    </source>
</evidence>
<dbReference type="OrthoDB" id="34629at2157"/>
<dbReference type="OMA" id="AMIWSSE"/>
<evidence type="ECO:0000256" key="1">
    <source>
        <dbReference type="SAM" id="Phobius"/>
    </source>
</evidence>
<dbReference type="AlphaFoldDB" id="A0A0U3GPB1"/>
<keyword evidence="1" id="KW-0812">Transmembrane</keyword>